<comment type="similarity">
    <text evidence="2 6">Belongs to the dTDP-4-dehydrorhamnose reductase family.</text>
</comment>
<dbReference type="InterPro" id="IPR005913">
    <property type="entry name" value="dTDP_dehydrorham_reduct"/>
</dbReference>
<evidence type="ECO:0000256" key="3">
    <source>
        <dbReference type="ARBA" id="ARBA00012929"/>
    </source>
</evidence>
<keyword evidence="6" id="KW-0521">NADP</keyword>
<dbReference type="CDD" id="cd05254">
    <property type="entry name" value="dTDP_HR_like_SDR_e"/>
    <property type="match status" value="1"/>
</dbReference>
<evidence type="ECO:0000256" key="1">
    <source>
        <dbReference type="ARBA" id="ARBA00004781"/>
    </source>
</evidence>
<dbReference type="PANTHER" id="PTHR10491:SF4">
    <property type="entry name" value="METHIONINE ADENOSYLTRANSFERASE 2 SUBUNIT BETA"/>
    <property type="match status" value="1"/>
</dbReference>
<dbReference type="Proteomes" id="UP000307602">
    <property type="component" value="Unassembled WGS sequence"/>
</dbReference>
<dbReference type="EC" id="1.1.1.133" evidence="3 6"/>
<dbReference type="SUPFAM" id="SSF51735">
    <property type="entry name" value="NAD(P)-binding Rossmann-fold domains"/>
    <property type="match status" value="1"/>
</dbReference>
<evidence type="ECO:0000256" key="4">
    <source>
        <dbReference type="ARBA" id="ARBA00017099"/>
    </source>
</evidence>
<dbReference type="EMBL" id="SRSO01000005">
    <property type="protein sequence ID" value="TGV03849.1"/>
    <property type="molecule type" value="Genomic_DNA"/>
</dbReference>
<evidence type="ECO:0000256" key="2">
    <source>
        <dbReference type="ARBA" id="ARBA00010944"/>
    </source>
</evidence>
<dbReference type="InterPro" id="IPR029903">
    <property type="entry name" value="RmlD-like-bd"/>
</dbReference>
<dbReference type="GO" id="GO:0008831">
    <property type="term" value="F:dTDP-4-dehydrorhamnose reductase activity"/>
    <property type="evidence" value="ECO:0007669"/>
    <property type="project" value="UniProtKB-EC"/>
</dbReference>
<comment type="pathway">
    <text evidence="1 6">Carbohydrate biosynthesis; dTDP-L-rhamnose biosynthesis.</text>
</comment>
<evidence type="ECO:0000259" key="7">
    <source>
        <dbReference type="Pfam" id="PF04321"/>
    </source>
</evidence>
<proteinExistence type="inferred from homology"/>
<protein>
    <recommendedName>
        <fullName evidence="4 6">dTDP-4-dehydrorhamnose reductase</fullName>
        <ecNumber evidence="3 6">1.1.1.133</ecNumber>
    </recommendedName>
</protein>
<gene>
    <name evidence="8" type="ORF">EM932_05400</name>
</gene>
<name>A0A4S1E087_9FLAO</name>
<dbReference type="RefSeq" id="WP_135876154.1">
    <property type="nucleotide sequence ID" value="NZ_SRSO01000005.1"/>
</dbReference>
<dbReference type="Gene3D" id="3.90.25.10">
    <property type="entry name" value="UDP-galactose 4-epimerase, domain 1"/>
    <property type="match status" value="1"/>
</dbReference>
<comment type="catalytic activity">
    <reaction evidence="5">
        <text>dTDP-beta-L-rhamnose + NADP(+) = dTDP-4-dehydro-beta-L-rhamnose + NADPH + H(+)</text>
        <dbReference type="Rhea" id="RHEA:21796"/>
        <dbReference type="ChEBI" id="CHEBI:15378"/>
        <dbReference type="ChEBI" id="CHEBI:57510"/>
        <dbReference type="ChEBI" id="CHEBI:57783"/>
        <dbReference type="ChEBI" id="CHEBI:58349"/>
        <dbReference type="ChEBI" id="CHEBI:62830"/>
        <dbReference type="EC" id="1.1.1.133"/>
    </reaction>
</comment>
<evidence type="ECO:0000256" key="6">
    <source>
        <dbReference type="RuleBase" id="RU364082"/>
    </source>
</evidence>
<sequence>MRILITGVSGMLGSSMAVELSKAHQVFGTGNSEMDLPINYCIFDLSKGSYKELIDWSKPELIIHCAALTHGNYCQKNPMEALNVNGYSVSKLLEATDEKVKLIYVSTDAVFSSGIHLAKESDCVFPENVYGKSKELGEFFILNSYRNCLIIRTTIVGMNMYRDKSGFVEWIMNSSQNNEEITLFDDVLFTPISIWDFMEEIKFLITLESFSSKILHISGNEVCTKYEFGMLLLEEFSLNVKKVKKGSINIFTDRAKRSNDQTLDCTFYQEKYNRKLPSLRKTIKTMKKVYNNEKRD</sequence>
<dbReference type="UniPathway" id="UPA00124"/>
<reference evidence="8 9" key="1">
    <citation type="submission" date="2019-04" db="EMBL/GenBank/DDBJ databases">
        <authorList>
            <person name="Liu A."/>
        </authorList>
    </citation>
    <scope>NUCLEOTIDE SEQUENCE [LARGE SCALE GENOMIC DNA]</scope>
    <source>
        <strain evidence="8 9">RZ03</strain>
    </source>
</reference>
<comment type="caution">
    <text evidence="8">The sequence shown here is derived from an EMBL/GenBank/DDBJ whole genome shotgun (WGS) entry which is preliminary data.</text>
</comment>
<keyword evidence="6" id="KW-0560">Oxidoreductase</keyword>
<evidence type="ECO:0000313" key="8">
    <source>
        <dbReference type="EMBL" id="TGV03849.1"/>
    </source>
</evidence>
<dbReference type="GO" id="GO:0005829">
    <property type="term" value="C:cytosol"/>
    <property type="evidence" value="ECO:0007669"/>
    <property type="project" value="TreeGrafter"/>
</dbReference>
<dbReference type="Pfam" id="PF04321">
    <property type="entry name" value="RmlD_sub_bind"/>
    <property type="match status" value="1"/>
</dbReference>
<organism evidence="8 9">
    <name type="scientific">Flavivirga rizhaonensis</name>
    <dbReference type="NCBI Taxonomy" id="2559571"/>
    <lineage>
        <taxon>Bacteria</taxon>
        <taxon>Pseudomonadati</taxon>
        <taxon>Bacteroidota</taxon>
        <taxon>Flavobacteriia</taxon>
        <taxon>Flavobacteriales</taxon>
        <taxon>Flavobacteriaceae</taxon>
        <taxon>Flavivirga</taxon>
    </lineage>
</organism>
<dbReference type="OrthoDB" id="9803892at2"/>
<comment type="function">
    <text evidence="6">Catalyzes the reduction of dTDP-6-deoxy-L-lyxo-4-hexulose to yield dTDP-L-rhamnose.</text>
</comment>
<evidence type="ECO:0000256" key="5">
    <source>
        <dbReference type="ARBA" id="ARBA00048200"/>
    </source>
</evidence>
<dbReference type="AlphaFoldDB" id="A0A4S1E087"/>
<evidence type="ECO:0000313" key="9">
    <source>
        <dbReference type="Proteomes" id="UP000307602"/>
    </source>
</evidence>
<dbReference type="PANTHER" id="PTHR10491">
    <property type="entry name" value="DTDP-4-DEHYDRORHAMNOSE REDUCTASE"/>
    <property type="match status" value="1"/>
</dbReference>
<dbReference type="GO" id="GO:0019305">
    <property type="term" value="P:dTDP-rhamnose biosynthetic process"/>
    <property type="evidence" value="ECO:0007669"/>
    <property type="project" value="UniProtKB-UniPathway"/>
</dbReference>
<feature type="domain" description="RmlD-like substrate binding" evidence="7">
    <location>
        <begin position="1"/>
        <end position="288"/>
    </location>
</feature>
<dbReference type="InterPro" id="IPR036291">
    <property type="entry name" value="NAD(P)-bd_dom_sf"/>
</dbReference>
<dbReference type="Gene3D" id="3.40.50.720">
    <property type="entry name" value="NAD(P)-binding Rossmann-like Domain"/>
    <property type="match status" value="1"/>
</dbReference>
<keyword evidence="9" id="KW-1185">Reference proteome</keyword>
<accession>A0A4S1E087</accession>